<dbReference type="EMBL" id="JADBJN010000004">
    <property type="protein sequence ID" value="KAG5668831.1"/>
    <property type="molecule type" value="Genomic_DNA"/>
</dbReference>
<dbReference type="Proteomes" id="UP001107558">
    <property type="component" value="Chromosome 4"/>
</dbReference>
<accession>A0A9J6BGX3</accession>
<sequence>MTFLNEFNISLNIKSDALINPSFNFDELLSESSTLDVIYTNGEKDKRFDEKIKLFLKFTAVKSFVTVIKDQRH</sequence>
<name>A0A9J6BGX3_POLVA</name>
<evidence type="ECO:0000313" key="1">
    <source>
        <dbReference type="EMBL" id="KAG5668831.1"/>
    </source>
</evidence>
<reference evidence="1" key="1">
    <citation type="submission" date="2021-03" db="EMBL/GenBank/DDBJ databases">
        <title>Chromosome level genome of the anhydrobiotic midge Polypedilum vanderplanki.</title>
        <authorList>
            <person name="Yoshida Y."/>
            <person name="Kikawada T."/>
            <person name="Gusev O."/>
        </authorList>
    </citation>
    <scope>NUCLEOTIDE SEQUENCE</scope>
    <source>
        <strain evidence="1">NIAS01</strain>
        <tissue evidence="1">Whole body or cell culture</tissue>
    </source>
</reference>
<comment type="caution">
    <text evidence="1">The sequence shown here is derived from an EMBL/GenBank/DDBJ whole genome shotgun (WGS) entry which is preliminary data.</text>
</comment>
<proteinExistence type="predicted"/>
<evidence type="ECO:0000313" key="2">
    <source>
        <dbReference type="Proteomes" id="UP001107558"/>
    </source>
</evidence>
<dbReference type="AlphaFoldDB" id="A0A9J6BGX3"/>
<gene>
    <name evidence="1" type="ORF">PVAND_016754</name>
</gene>
<organism evidence="1 2">
    <name type="scientific">Polypedilum vanderplanki</name>
    <name type="common">Sleeping chironomid midge</name>
    <dbReference type="NCBI Taxonomy" id="319348"/>
    <lineage>
        <taxon>Eukaryota</taxon>
        <taxon>Metazoa</taxon>
        <taxon>Ecdysozoa</taxon>
        <taxon>Arthropoda</taxon>
        <taxon>Hexapoda</taxon>
        <taxon>Insecta</taxon>
        <taxon>Pterygota</taxon>
        <taxon>Neoptera</taxon>
        <taxon>Endopterygota</taxon>
        <taxon>Diptera</taxon>
        <taxon>Nematocera</taxon>
        <taxon>Chironomoidea</taxon>
        <taxon>Chironomidae</taxon>
        <taxon>Chironominae</taxon>
        <taxon>Polypedilum</taxon>
        <taxon>Polypedilum</taxon>
    </lineage>
</organism>
<keyword evidence="2" id="KW-1185">Reference proteome</keyword>
<protein>
    <submittedName>
        <fullName evidence="1">Uncharacterized protein</fullName>
    </submittedName>
</protein>